<dbReference type="Proteomes" id="UP000199589">
    <property type="component" value="Unassembled WGS sequence"/>
</dbReference>
<evidence type="ECO:0000313" key="3">
    <source>
        <dbReference type="Proteomes" id="UP000199589"/>
    </source>
</evidence>
<keyword evidence="1" id="KW-1133">Transmembrane helix</keyword>
<name>A0A1I3WCI2_9LACT</name>
<dbReference type="RefSeq" id="WP_072694104.1">
    <property type="nucleotide sequence ID" value="NZ_FOSJ01000007.1"/>
</dbReference>
<dbReference type="OrthoDB" id="2168224at2"/>
<sequence length="99" mass="11221">MDKARLGGITISKVKRLLLQSLGFIIGLAFGLWRPQQVQFMLPVLGISVGIGYFLLSKVTTDKEKNLSEIRWFIPIQMIMYFIIGGAIGSSIYLYMEIY</sequence>
<keyword evidence="1" id="KW-0812">Transmembrane</keyword>
<protein>
    <submittedName>
        <fullName evidence="2">Uncharacterized protein</fullName>
    </submittedName>
</protein>
<evidence type="ECO:0000313" key="2">
    <source>
        <dbReference type="EMBL" id="SFK04487.1"/>
    </source>
</evidence>
<keyword evidence="1" id="KW-0472">Membrane</keyword>
<proteinExistence type="predicted"/>
<organism evidence="2 3">
    <name type="scientific">Marinilactibacillus piezotolerans</name>
    <dbReference type="NCBI Taxonomy" id="258723"/>
    <lineage>
        <taxon>Bacteria</taxon>
        <taxon>Bacillati</taxon>
        <taxon>Bacillota</taxon>
        <taxon>Bacilli</taxon>
        <taxon>Lactobacillales</taxon>
        <taxon>Carnobacteriaceae</taxon>
        <taxon>Marinilactibacillus</taxon>
    </lineage>
</organism>
<dbReference type="EMBL" id="FOSJ01000007">
    <property type="protein sequence ID" value="SFK04487.1"/>
    <property type="molecule type" value="Genomic_DNA"/>
</dbReference>
<feature type="transmembrane region" description="Helical" evidence="1">
    <location>
        <begin position="78"/>
        <end position="96"/>
    </location>
</feature>
<reference evidence="3" key="1">
    <citation type="submission" date="2016-10" db="EMBL/GenBank/DDBJ databases">
        <authorList>
            <person name="Varghese N."/>
            <person name="Submissions S."/>
        </authorList>
    </citation>
    <scope>NUCLEOTIDE SEQUENCE [LARGE SCALE GENOMIC DNA]</scope>
    <source>
        <strain evidence="3">DSM 16108</strain>
    </source>
</reference>
<gene>
    <name evidence="2" type="ORF">SAMN04488569_100745</name>
</gene>
<keyword evidence="3" id="KW-1185">Reference proteome</keyword>
<accession>A0A1I3WCI2</accession>
<dbReference type="AlphaFoldDB" id="A0A1I3WCI2"/>
<feature type="transmembrane region" description="Helical" evidence="1">
    <location>
        <begin position="17"/>
        <end position="34"/>
    </location>
</feature>
<evidence type="ECO:0000256" key="1">
    <source>
        <dbReference type="SAM" id="Phobius"/>
    </source>
</evidence>
<feature type="transmembrane region" description="Helical" evidence="1">
    <location>
        <begin position="40"/>
        <end position="57"/>
    </location>
</feature>